<evidence type="ECO:0000256" key="3">
    <source>
        <dbReference type="ARBA" id="ARBA00022827"/>
    </source>
</evidence>
<evidence type="ECO:0000256" key="4">
    <source>
        <dbReference type="ARBA" id="ARBA00023002"/>
    </source>
</evidence>
<dbReference type="Gene3D" id="3.90.700.10">
    <property type="entry name" value="Succinate dehydrogenase/fumarate reductase flavoprotein, catalytic domain"/>
    <property type="match status" value="1"/>
</dbReference>
<dbReference type="RefSeq" id="WP_059055489.1">
    <property type="nucleotide sequence ID" value="NZ_LOJF01000011.1"/>
</dbReference>
<evidence type="ECO:0000313" key="6">
    <source>
        <dbReference type="EMBL" id="KUH57810.1"/>
    </source>
</evidence>
<dbReference type="Proteomes" id="UP000054078">
    <property type="component" value="Unassembled WGS sequence"/>
</dbReference>
<keyword evidence="3" id="KW-0274">FAD</keyword>
<comment type="cofactor">
    <cofactor evidence="1">
        <name>FAD</name>
        <dbReference type="ChEBI" id="CHEBI:57692"/>
    </cofactor>
</comment>
<dbReference type="Gene3D" id="3.50.50.60">
    <property type="entry name" value="FAD/NAD(P)-binding domain"/>
    <property type="match status" value="2"/>
</dbReference>
<reference evidence="6 7" key="1">
    <citation type="submission" date="2015-12" db="EMBL/GenBank/DDBJ databases">
        <title>Draft Genome Sequence of Olsenella scatoligenes SK9K4T; a Producer of 3-Methylindole- (skatole) and 4-Methylphenol- (p-cresol) Isolated from Pig Feces.</title>
        <authorList>
            <person name="Li X."/>
            <person name="Borg B."/>
            <person name="Canibe N."/>
        </authorList>
    </citation>
    <scope>NUCLEOTIDE SEQUENCE [LARGE SCALE GENOMIC DNA]</scope>
    <source>
        <strain evidence="6 7">SK9K4</strain>
    </source>
</reference>
<keyword evidence="4" id="KW-0560">Oxidoreductase</keyword>
<keyword evidence="2" id="KW-0285">Flavoprotein</keyword>
<gene>
    <name evidence="6" type="ORF">AUL39_08950</name>
</gene>
<dbReference type="InterPro" id="IPR027477">
    <property type="entry name" value="Succ_DH/fumarate_Rdtase_cat_sf"/>
</dbReference>
<dbReference type="STRING" id="1299998.AUL39_08950"/>
<dbReference type="PRINTS" id="PR00411">
    <property type="entry name" value="PNDRDTASEI"/>
</dbReference>
<dbReference type="PANTHER" id="PTHR43400:SF10">
    <property type="entry name" value="3-OXOSTEROID 1-DEHYDROGENASE"/>
    <property type="match status" value="1"/>
</dbReference>
<dbReference type="GO" id="GO:0008202">
    <property type="term" value="P:steroid metabolic process"/>
    <property type="evidence" value="ECO:0007669"/>
    <property type="project" value="UniProtKB-ARBA"/>
</dbReference>
<dbReference type="AlphaFoldDB" id="A0A100YU94"/>
<dbReference type="GO" id="GO:0033765">
    <property type="term" value="F:steroid dehydrogenase activity, acting on the CH-CH group of donors"/>
    <property type="evidence" value="ECO:0007669"/>
    <property type="project" value="UniProtKB-ARBA"/>
</dbReference>
<evidence type="ECO:0000259" key="5">
    <source>
        <dbReference type="Pfam" id="PF00890"/>
    </source>
</evidence>
<evidence type="ECO:0000256" key="1">
    <source>
        <dbReference type="ARBA" id="ARBA00001974"/>
    </source>
</evidence>
<evidence type="ECO:0000256" key="2">
    <source>
        <dbReference type="ARBA" id="ARBA00022630"/>
    </source>
</evidence>
<protein>
    <submittedName>
        <fullName evidence="6">Fumarate reductase</fullName>
    </submittedName>
</protein>
<dbReference type="PANTHER" id="PTHR43400">
    <property type="entry name" value="FUMARATE REDUCTASE"/>
    <property type="match status" value="1"/>
</dbReference>
<dbReference type="Pfam" id="PF00890">
    <property type="entry name" value="FAD_binding_2"/>
    <property type="match status" value="1"/>
</dbReference>
<dbReference type="InterPro" id="IPR050315">
    <property type="entry name" value="FAD-oxidoreductase_2"/>
</dbReference>
<dbReference type="EMBL" id="LOJF01000011">
    <property type="protein sequence ID" value="KUH57810.1"/>
    <property type="molecule type" value="Genomic_DNA"/>
</dbReference>
<dbReference type="InterPro" id="IPR003953">
    <property type="entry name" value="FAD-dep_OxRdtase_2_FAD-bd"/>
</dbReference>
<sequence>MAKQLETDVVVVAAGLSGLAAAISAAENGASVIALEKASNTGGAANMGMGPCAAGSPVQKASMIEVTPGELFRRHMFYTHYQVDPRLVRAYYFKSGDTIQWLMDMGVKFNSVRPAFRARERTRAYADGEYTWHVVQPEDGSEPGPRAATTMTKRMTERAQALGVEFMFETPGKELITNDEGAVVGVKAVDKNGEEVDITSKAVIVATGGFGANPKMIKDLIGFDWGKNLYSFAVPGMDGDGFNMCHKVGAGHTPVTMEMMYQLPDNMNHFYVEGGFRQPCYWCDRNGERFMPEDDIFNTTFVGNAINHLPGKVAFSIFDSKMLKHWKKDGPDIVSHVHPKDLYQGFDEQFARDEDTYLDGNGNHVIAKADTLEELAEKIGIDPEGLVKNVEEYNAMCAEGWDSLFEKEREFMMPLENGPFYACRQYVGAYGTLGGVLINQRMEVMTDEYKTIPGLYCVGTDACTIYGDSYNYSIPGNTMGFCLNSGRIAGENAAALSMESASDDEWD</sequence>
<organism evidence="6 7">
    <name type="scientific">Tractidigestivibacter scatoligenes</name>
    <name type="common">Olsenella scatoligenes</name>
    <dbReference type="NCBI Taxonomy" id="1299998"/>
    <lineage>
        <taxon>Bacteria</taxon>
        <taxon>Bacillati</taxon>
        <taxon>Actinomycetota</taxon>
        <taxon>Coriobacteriia</taxon>
        <taxon>Coriobacteriales</taxon>
        <taxon>Atopobiaceae</taxon>
        <taxon>Tractidigestivibacter</taxon>
    </lineage>
</organism>
<dbReference type="SUPFAM" id="SSF51905">
    <property type="entry name" value="FAD/NAD(P)-binding domain"/>
    <property type="match status" value="1"/>
</dbReference>
<dbReference type="SUPFAM" id="SSF56425">
    <property type="entry name" value="Succinate dehydrogenase/fumarate reductase flavoprotein, catalytic domain"/>
    <property type="match status" value="1"/>
</dbReference>
<feature type="domain" description="FAD-dependent oxidoreductase 2 FAD-binding" evidence="5">
    <location>
        <begin position="8"/>
        <end position="470"/>
    </location>
</feature>
<dbReference type="OrthoDB" id="3197124at2"/>
<evidence type="ECO:0000313" key="7">
    <source>
        <dbReference type="Proteomes" id="UP000054078"/>
    </source>
</evidence>
<accession>A0A100YU94</accession>
<proteinExistence type="predicted"/>
<comment type="caution">
    <text evidence="6">The sequence shown here is derived from an EMBL/GenBank/DDBJ whole genome shotgun (WGS) entry which is preliminary data.</text>
</comment>
<dbReference type="InterPro" id="IPR036188">
    <property type="entry name" value="FAD/NAD-bd_sf"/>
</dbReference>
<name>A0A100YU94_TRASO</name>
<keyword evidence="7" id="KW-1185">Reference proteome</keyword>